<keyword evidence="2" id="KW-1185">Reference proteome</keyword>
<organism evidence="1 2">
    <name type="scientific">Thelohanellus kitauei</name>
    <name type="common">Myxosporean</name>
    <dbReference type="NCBI Taxonomy" id="669202"/>
    <lineage>
        <taxon>Eukaryota</taxon>
        <taxon>Metazoa</taxon>
        <taxon>Cnidaria</taxon>
        <taxon>Myxozoa</taxon>
        <taxon>Myxosporea</taxon>
        <taxon>Bivalvulida</taxon>
        <taxon>Platysporina</taxon>
        <taxon>Myxobolidae</taxon>
        <taxon>Thelohanellus</taxon>
    </lineage>
</organism>
<protein>
    <submittedName>
        <fullName evidence="1">Uncharacterized protein</fullName>
    </submittedName>
</protein>
<dbReference type="Proteomes" id="UP000031668">
    <property type="component" value="Unassembled WGS sequence"/>
</dbReference>
<gene>
    <name evidence="1" type="ORF">RF11_06945</name>
</gene>
<proteinExistence type="predicted"/>
<dbReference type="EMBL" id="JWZT01005174">
    <property type="protein sequence ID" value="KII61936.1"/>
    <property type="molecule type" value="Genomic_DNA"/>
</dbReference>
<evidence type="ECO:0000313" key="1">
    <source>
        <dbReference type="EMBL" id="KII61936.1"/>
    </source>
</evidence>
<reference evidence="1 2" key="1">
    <citation type="journal article" date="2014" name="Genome Biol. Evol.">
        <title>The genome of the myxosporean Thelohanellus kitauei shows adaptations to nutrient acquisition within its fish host.</title>
        <authorList>
            <person name="Yang Y."/>
            <person name="Xiong J."/>
            <person name="Zhou Z."/>
            <person name="Huo F."/>
            <person name="Miao W."/>
            <person name="Ran C."/>
            <person name="Liu Y."/>
            <person name="Zhang J."/>
            <person name="Feng J."/>
            <person name="Wang M."/>
            <person name="Wang M."/>
            <person name="Wang L."/>
            <person name="Yao B."/>
        </authorList>
    </citation>
    <scope>NUCLEOTIDE SEQUENCE [LARGE SCALE GENOMIC DNA]</scope>
    <source>
        <strain evidence="1">Wuqing</strain>
    </source>
</reference>
<sequence>MNRYGIAFKQINMKPYKKESFLGYFENFLNHIQSNDLIGTPCVVIMDNVRFLKAYPITESFNKNGHAICFFIAPGNEEELFRPTEEGLTTLTGTDCDVFSYINYNCWEKCNHMFI</sequence>
<name>A0A0C2MJX2_THEKT</name>
<evidence type="ECO:0000313" key="2">
    <source>
        <dbReference type="Proteomes" id="UP000031668"/>
    </source>
</evidence>
<comment type="caution">
    <text evidence="1">The sequence shown here is derived from an EMBL/GenBank/DDBJ whole genome shotgun (WGS) entry which is preliminary data.</text>
</comment>
<dbReference type="AlphaFoldDB" id="A0A0C2MJX2"/>
<accession>A0A0C2MJX2</accession>